<dbReference type="Pfam" id="PF24175">
    <property type="entry name" value="SU10_adaptor"/>
    <property type="match status" value="1"/>
</dbReference>
<dbReference type="OrthoDB" id="7220388at2"/>
<proteinExistence type="predicted"/>
<dbReference type="STRING" id="266779.Meso_0233"/>
<dbReference type="HOGENOM" id="CLU_104191_0_0_5"/>
<gene>
    <name evidence="1" type="ordered locus">Meso_0233</name>
</gene>
<organism evidence="1">
    <name type="scientific">Chelativorans sp. (strain BNC1)</name>
    <dbReference type="NCBI Taxonomy" id="266779"/>
    <lineage>
        <taxon>Bacteria</taxon>
        <taxon>Pseudomonadati</taxon>
        <taxon>Pseudomonadota</taxon>
        <taxon>Alphaproteobacteria</taxon>
        <taxon>Hyphomicrobiales</taxon>
        <taxon>Phyllobacteriaceae</taxon>
        <taxon>Chelativorans</taxon>
    </lineage>
</organism>
<protein>
    <submittedName>
        <fullName evidence="1">Uncharacterized protein</fullName>
    </submittedName>
</protein>
<dbReference type="EMBL" id="CP000390">
    <property type="protein sequence ID" value="ABG61637.1"/>
    <property type="molecule type" value="Genomic_DNA"/>
</dbReference>
<dbReference type="eggNOG" id="ENOG5032VSF">
    <property type="taxonomic scope" value="Bacteria"/>
</dbReference>
<evidence type="ECO:0000313" key="1">
    <source>
        <dbReference type="EMBL" id="ABG61637.1"/>
    </source>
</evidence>
<sequence length="234" mass="26561">MTILSAAQDAIAELVGRRPAAVVSSTDEICVEITALAKKAAVEIAKACDWQELTEFYEITADGEASAYPFPSDYDRMVQASEIFDPNNWCWGYHHVPNYSEWILYEIRKIAMLTPGIWTIRKNQFHFMPTPAAGQKAIFPYISKNIFLSQNEAPKDTITSDSDSFVLDERLLTLSLIWKYKAMKGLDYQQEVDDYNIALSQEMTRNKGARTIRKGCRFRTIGAYPAWPWPLGGV</sequence>
<accession>Q11LT8</accession>
<dbReference type="InterPro" id="IPR056209">
    <property type="entry name" value="SU10_adaptor"/>
</dbReference>
<reference evidence="1" key="1">
    <citation type="submission" date="2006-06" db="EMBL/GenBank/DDBJ databases">
        <title>Complete sequence of chromosome of Chelativorans sp. BNC1.</title>
        <authorList>
            <consortium name="US DOE Joint Genome Institute"/>
            <person name="Copeland A."/>
            <person name="Lucas S."/>
            <person name="Lapidus A."/>
            <person name="Barry K."/>
            <person name="Detter J.C."/>
            <person name="Glavina del Rio T."/>
            <person name="Hammon N."/>
            <person name="Israni S."/>
            <person name="Dalin E."/>
            <person name="Tice H."/>
            <person name="Pitluck S."/>
            <person name="Chertkov O."/>
            <person name="Brettin T."/>
            <person name="Bruce D."/>
            <person name="Han C."/>
            <person name="Tapia R."/>
            <person name="Gilna P."/>
            <person name="Schmutz J."/>
            <person name="Larimer F."/>
            <person name="Land M."/>
            <person name="Hauser L."/>
            <person name="Kyrpides N."/>
            <person name="Mikhailova N."/>
            <person name="Richardson P."/>
        </authorList>
    </citation>
    <scope>NUCLEOTIDE SEQUENCE</scope>
    <source>
        <strain evidence="1">BNC1</strain>
    </source>
</reference>
<dbReference type="KEGG" id="mes:Meso_0233"/>
<dbReference type="AlphaFoldDB" id="Q11LT8"/>
<name>Q11LT8_CHESB</name>